<feature type="region of interest" description="Disordered" evidence="1">
    <location>
        <begin position="140"/>
        <end position="162"/>
    </location>
</feature>
<proteinExistence type="predicted"/>
<evidence type="ECO:0000313" key="2">
    <source>
        <dbReference type="EMBL" id="KAJ1149595.1"/>
    </source>
</evidence>
<dbReference type="EMBL" id="JANPWB010000009">
    <property type="protein sequence ID" value="KAJ1149595.1"/>
    <property type="molecule type" value="Genomic_DNA"/>
</dbReference>
<gene>
    <name evidence="2" type="ORF">NDU88_002402</name>
</gene>
<evidence type="ECO:0000256" key="1">
    <source>
        <dbReference type="SAM" id="MobiDB-lite"/>
    </source>
</evidence>
<feature type="compositionally biased region" description="Basic and acidic residues" evidence="1">
    <location>
        <begin position="27"/>
        <end position="40"/>
    </location>
</feature>
<accession>A0AAV7RBR5</accession>
<feature type="compositionally biased region" description="Polar residues" evidence="1">
    <location>
        <begin position="147"/>
        <end position="162"/>
    </location>
</feature>
<comment type="caution">
    <text evidence="2">The sequence shown here is derived from an EMBL/GenBank/DDBJ whole genome shotgun (WGS) entry which is preliminary data.</text>
</comment>
<evidence type="ECO:0000313" key="3">
    <source>
        <dbReference type="Proteomes" id="UP001066276"/>
    </source>
</evidence>
<organism evidence="2 3">
    <name type="scientific">Pleurodeles waltl</name>
    <name type="common">Iberian ribbed newt</name>
    <dbReference type="NCBI Taxonomy" id="8319"/>
    <lineage>
        <taxon>Eukaryota</taxon>
        <taxon>Metazoa</taxon>
        <taxon>Chordata</taxon>
        <taxon>Craniata</taxon>
        <taxon>Vertebrata</taxon>
        <taxon>Euteleostomi</taxon>
        <taxon>Amphibia</taxon>
        <taxon>Batrachia</taxon>
        <taxon>Caudata</taxon>
        <taxon>Salamandroidea</taxon>
        <taxon>Salamandridae</taxon>
        <taxon>Pleurodelinae</taxon>
        <taxon>Pleurodeles</taxon>
    </lineage>
</organism>
<protein>
    <submittedName>
        <fullName evidence="2">Uncharacterized protein</fullName>
    </submittedName>
</protein>
<dbReference type="AlphaFoldDB" id="A0AAV7RBR5"/>
<keyword evidence="3" id="KW-1185">Reference proteome</keyword>
<name>A0AAV7RBR5_PLEWA</name>
<feature type="region of interest" description="Disordered" evidence="1">
    <location>
        <begin position="1"/>
        <end position="121"/>
    </location>
</feature>
<sequence length="162" mass="16940">MRSAGPGHSPWILHGRRRGGGAPSRLVARDRPRDSRRSPERPAVPPERASSLDSEVRPRLLMSSPLGGPQRRPPGDRPGRRPPGPLVHHPRITCSSPSVGAGNPGGSVPQVMGAAASHSSQPPCFCLHSARVSLVRVGPSVAHSAGSPGSRTVNGSQQVRRG</sequence>
<reference evidence="2" key="1">
    <citation type="journal article" date="2022" name="bioRxiv">
        <title>Sequencing and chromosome-scale assembly of the giantPleurodeles waltlgenome.</title>
        <authorList>
            <person name="Brown T."/>
            <person name="Elewa A."/>
            <person name="Iarovenko S."/>
            <person name="Subramanian E."/>
            <person name="Araus A.J."/>
            <person name="Petzold A."/>
            <person name="Susuki M."/>
            <person name="Suzuki K.-i.T."/>
            <person name="Hayashi T."/>
            <person name="Toyoda A."/>
            <person name="Oliveira C."/>
            <person name="Osipova E."/>
            <person name="Leigh N.D."/>
            <person name="Simon A."/>
            <person name="Yun M.H."/>
        </authorList>
    </citation>
    <scope>NUCLEOTIDE SEQUENCE</scope>
    <source>
        <strain evidence="2">20211129_DDA</strain>
        <tissue evidence="2">Liver</tissue>
    </source>
</reference>
<dbReference type="Proteomes" id="UP001066276">
    <property type="component" value="Chromosome 5"/>
</dbReference>